<accession>A0ABR1S470</accession>
<evidence type="ECO:0000313" key="3">
    <source>
        <dbReference type="Proteomes" id="UP001396898"/>
    </source>
</evidence>
<feature type="region of interest" description="Disordered" evidence="1">
    <location>
        <begin position="479"/>
        <end position="500"/>
    </location>
</feature>
<sequence>MYRLLCFSREKRQRKGTERRGEDELADLARNETRRLNTGRNRDGVDDSPDEFPAYLSHAPPLRMPNGGRLHGPGGWWRCGVDSIPLGVLSSTWRFNSHPPKQTSTKNSLSRCAHPAVLEQYCINARSLPGEQGSRAANTAEAVGEVVRAYAAVDALHRLCGMPARERGCNVQTPKTQAPTRSLARSPRGILCGCASQLLDGCGNISLRPLECRAIPLALKARPRSEAHTRLSFPTPGLWNRGRGRREREDRGRGEAFGPADHSGSRSLRLVCICRADNKIVVASATEVGLLPRQKLGLLTLSHFDARVPARIPDQLETILSYQLRLPSRLSWRPAPLSVNLAVRTMANAVPTGLSRNWSIYCRSREAGLCVHGCGICSSSTVCDEGVPWQPSKFHARCDHDEVQRGPSHEPCLPPKGLRKRAQESGGSEEEPILIKPDKPNLPNTWPRMISYIHVDSLARDIPEDSAGSKTAPLTLFAKERAESGAHGQIPVGRSGSPGR</sequence>
<gene>
    <name evidence="2" type="ORF">PG991_003562</name>
</gene>
<proteinExistence type="predicted"/>
<comment type="caution">
    <text evidence="2">The sequence shown here is derived from an EMBL/GenBank/DDBJ whole genome shotgun (WGS) entry which is preliminary data.</text>
</comment>
<protein>
    <submittedName>
        <fullName evidence="2">Uncharacterized protein</fullName>
    </submittedName>
</protein>
<evidence type="ECO:0000313" key="2">
    <source>
        <dbReference type="EMBL" id="KAK8026506.1"/>
    </source>
</evidence>
<dbReference type="EMBL" id="JAQQWI010000007">
    <property type="protein sequence ID" value="KAK8026506.1"/>
    <property type="molecule type" value="Genomic_DNA"/>
</dbReference>
<evidence type="ECO:0000256" key="1">
    <source>
        <dbReference type="SAM" id="MobiDB-lite"/>
    </source>
</evidence>
<dbReference type="Proteomes" id="UP001396898">
    <property type="component" value="Unassembled WGS sequence"/>
</dbReference>
<reference evidence="2 3" key="1">
    <citation type="submission" date="2023-01" db="EMBL/GenBank/DDBJ databases">
        <title>Analysis of 21 Apiospora genomes using comparative genomics revels a genus with tremendous synthesis potential of carbohydrate active enzymes and secondary metabolites.</title>
        <authorList>
            <person name="Sorensen T."/>
        </authorList>
    </citation>
    <scope>NUCLEOTIDE SEQUENCE [LARGE SCALE GENOMIC DNA]</scope>
    <source>
        <strain evidence="2 3">CBS 20057</strain>
    </source>
</reference>
<feature type="region of interest" description="Disordered" evidence="1">
    <location>
        <begin position="35"/>
        <end position="66"/>
    </location>
</feature>
<feature type="region of interest" description="Disordered" evidence="1">
    <location>
        <begin position="230"/>
        <end position="262"/>
    </location>
</feature>
<keyword evidence="3" id="KW-1185">Reference proteome</keyword>
<organism evidence="2 3">
    <name type="scientific">Apiospora marii</name>
    <dbReference type="NCBI Taxonomy" id="335849"/>
    <lineage>
        <taxon>Eukaryota</taxon>
        <taxon>Fungi</taxon>
        <taxon>Dikarya</taxon>
        <taxon>Ascomycota</taxon>
        <taxon>Pezizomycotina</taxon>
        <taxon>Sordariomycetes</taxon>
        <taxon>Xylariomycetidae</taxon>
        <taxon>Amphisphaeriales</taxon>
        <taxon>Apiosporaceae</taxon>
        <taxon>Apiospora</taxon>
    </lineage>
</organism>
<name>A0ABR1S470_9PEZI</name>
<feature type="compositionally biased region" description="Basic and acidic residues" evidence="1">
    <location>
        <begin position="35"/>
        <end position="45"/>
    </location>
</feature>
<feature type="region of interest" description="Disordered" evidence="1">
    <location>
        <begin position="403"/>
        <end position="440"/>
    </location>
</feature>